<gene>
    <name evidence="1" type="ORF">LX95_00238</name>
</gene>
<protein>
    <submittedName>
        <fullName evidence="1">Uncharacterized protein</fullName>
    </submittedName>
</protein>
<keyword evidence="2" id="KW-1185">Reference proteome</keyword>
<sequence length="1137" mass="130123">MRILLFIFFLLFAITVNAQVYEGDFSEKKIVVSDTILIDSVSINPFKFKVYNSQEKLLDSTAYQVDFAKSYLVLNDSLRKQNDSIKIVYRKYPDFFTKRYYQFDPNIIVGNENRVNRIYQLGEEKNQSSFVPFDGLTTSGSISRGITVGTNQNAVLDSELDLQITGKISDNVNLRASLQDSNIPIQQNGYSQNLNEFDQIFIELYGKNWNIRAGDVDLVQTDSYFASYTKKVQGLSLGATLNPDGNSTDIFAAGALVRGVFTRNQFEGQEGNQGPYKLTGPNGELFVLIVSGSESVFVNGIRLERGENEDYVIDYNAGEIIFNATYPITSEMRITVEYQYSDRNYSRVVATGGGKHTSEKLEIGAFVYSENDIKNQPLQQNLNEEQAQILADAGDDPNQMIAPSAVADTFDENKVLYTKETINGEEVFVYSTNPEDELFQVRFSNVGENQGDYVLTNASAITRTYEYITPVNGIPQGSYEPIIRLFAPTKLQVGVVNGKYQPSEKTKVDFEFAASKNDENLFSDLDDNNNDGFAARVEVTQRVVQLKDSSQIEAFAGINYLQDEFQSIERLFNVEFNRDWNLINPLGNQNYIQSGINFRTLKNGVSQYRFEHLDYSENYSGTRHVISSQHQLGKLRTQLHGSYLESDGSTFTSEFLRMNAFAVYDFGKVWTGTRINLEDNQQQEKATQNLTGISQRFNSYEVFTGVGDSTAVYAEIGYRHRVNDSLRNNNLQRVSHSNNYYLKSQLIQNENTQLSVFANYRKLINEEENVEDEQSLNSRVLYNQFLFDKLISLNTAYETNSGTLAQQEFTYVEVNAGEGQYTWNDYNDNGIQELEEFEISPFPDQAKYVRVLLPNQIFLKTHQNKFSQVVTLNFMQLSDDASTKNFLKHFYNQTSYLVDRKIEREEDNFDLNPFNDSGEEELAVNLNFRNTIFFNRGKQRYTTSYTYISTRAKNLLSTGFQENDIESHQLKFNHKVQESWLFNFDNQTTTTVSASENFGNRNYDILSYTTNPKVSYLLSRSTRFDVFYQYNTQTNRLGDEEELQQQKLGASFNFANAQKYAVSGEFNYIFNEFTGSAFSPVAYQMLQGLQPNKNFTWTLLAQRKLTNYLDLNLSYFGRKSESADAIHTGSVQLRAYF</sequence>
<accession>A0A2W7K8K3</accession>
<name>A0A2W7K8K3_9FLAO</name>
<dbReference type="AlphaFoldDB" id="A0A2W7K8K3"/>
<evidence type="ECO:0000313" key="1">
    <source>
        <dbReference type="EMBL" id="PZW43910.1"/>
    </source>
</evidence>
<dbReference type="RefSeq" id="WP_111539593.1">
    <property type="nucleotide sequence ID" value="NZ_QKYV01000001.1"/>
</dbReference>
<reference evidence="1 2" key="1">
    <citation type="submission" date="2018-06" db="EMBL/GenBank/DDBJ databases">
        <title>Genomic Encyclopedia of Archaeal and Bacterial Type Strains, Phase II (KMG-II): from individual species to whole genera.</title>
        <authorList>
            <person name="Goeker M."/>
        </authorList>
    </citation>
    <scope>NUCLEOTIDE SEQUENCE [LARGE SCALE GENOMIC DNA]</scope>
    <source>
        <strain evidence="1 2">DSM 15361</strain>
    </source>
</reference>
<organism evidence="1 2">
    <name type="scientific">Mesonia algae</name>
    <dbReference type="NCBI Taxonomy" id="213248"/>
    <lineage>
        <taxon>Bacteria</taxon>
        <taxon>Pseudomonadati</taxon>
        <taxon>Bacteroidota</taxon>
        <taxon>Flavobacteriia</taxon>
        <taxon>Flavobacteriales</taxon>
        <taxon>Flavobacteriaceae</taxon>
        <taxon>Mesonia</taxon>
    </lineage>
</organism>
<comment type="caution">
    <text evidence="1">The sequence shown here is derived from an EMBL/GenBank/DDBJ whole genome shotgun (WGS) entry which is preliminary data.</text>
</comment>
<proteinExistence type="predicted"/>
<dbReference type="Proteomes" id="UP000249542">
    <property type="component" value="Unassembled WGS sequence"/>
</dbReference>
<dbReference type="EMBL" id="QKYV01000001">
    <property type="protein sequence ID" value="PZW43910.1"/>
    <property type="molecule type" value="Genomic_DNA"/>
</dbReference>
<evidence type="ECO:0000313" key="2">
    <source>
        <dbReference type="Proteomes" id="UP000249542"/>
    </source>
</evidence>